<protein>
    <submittedName>
        <fullName evidence="1">Uncharacterized protein</fullName>
    </submittedName>
</protein>
<reference evidence="1 2" key="1">
    <citation type="submission" date="2016-06" db="EMBL/GenBank/DDBJ databases">
        <title>Comparative genomics of the ectomycorrhizal sister species Rhizopogon vinicolor and Rhizopogon vesiculosus (Basidiomycota: Boletales) reveals a divergence of the mating type B locus.</title>
        <authorList>
            <consortium name="DOE Joint Genome Institute"/>
            <person name="Mujic A.B."/>
            <person name="Kuo A."/>
            <person name="Tritt A."/>
            <person name="Lipzen A."/>
            <person name="Chen C."/>
            <person name="Johnson J."/>
            <person name="Sharma A."/>
            <person name="Barry K."/>
            <person name="Grigoriev I.V."/>
            <person name="Spatafora J.W."/>
        </authorList>
    </citation>
    <scope>NUCLEOTIDE SEQUENCE [LARGE SCALE GENOMIC DNA]</scope>
    <source>
        <strain evidence="1 2">AM-OR11-026</strain>
    </source>
</reference>
<proteinExistence type="predicted"/>
<evidence type="ECO:0000313" key="1">
    <source>
        <dbReference type="EMBL" id="OAX34016.1"/>
    </source>
</evidence>
<dbReference type="Proteomes" id="UP000092154">
    <property type="component" value="Unassembled WGS sequence"/>
</dbReference>
<organism evidence="1 2">
    <name type="scientific">Rhizopogon vinicolor AM-OR11-026</name>
    <dbReference type="NCBI Taxonomy" id="1314800"/>
    <lineage>
        <taxon>Eukaryota</taxon>
        <taxon>Fungi</taxon>
        <taxon>Dikarya</taxon>
        <taxon>Basidiomycota</taxon>
        <taxon>Agaricomycotina</taxon>
        <taxon>Agaricomycetes</taxon>
        <taxon>Agaricomycetidae</taxon>
        <taxon>Boletales</taxon>
        <taxon>Suillineae</taxon>
        <taxon>Rhizopogonaceae</taxon>
        <taxon>Rhizopogon</taxon>
    </lineage>
</organism>
<keyword evidence="2" id="KW-1185">Reference proteome</keyword>
<evidence type="ECO:0000313" key="2">
    <source>
        <dbReference type="Proteomes" id="UP000092154"/>
    </source>
</evidence>
<name>A0A1B7MN41_9AGAM</name>
<dbReference type="EMBL" id="KV448671">
    <property type="protein sequence ID" value="OAX34016.1"/>
    <property type="molecule type" value="Genomic_DNA"/>
</dbReference>
<dbReference type="AlphaFoldDB" id="A0A1B7MN41"/>
<gene>
    <name evidence="1" type="ORF">K503DRAFT_476945</name>
</gene>
<accession>A0A1B7MN41</accession>
<dbReference type="InParanoid" id="A0A1B7MN41"/>
<sequence length="121" mass="14259">MPVPQMSAAHQSYFLDFPRLTVELWEAQLSTLKEESMQCIGNLRSFAEYWFFYVLVIQTLRSATKTSLQECPYQRFLRMTAPQSEPRRLKYLHEKTTAVRKFSMQKVIPACPLTLYCILIQ</sequence>